<dbReference type="Gene3D" id="2.40.50.140">
    <property type="entry name" value="Nucleic acid-binding proteins"/>
    <property type="match status" value="1"/>
</dbReference>
<protein>
    <submittedName>
        <fullName evidence="5">Ribosome small subunit biogenesis RbfA-release protein RsgA</fullName>
    </submittedName>
</protein>
<dbReference type="PANTHER" id="PTHR32120:SF11">
    <property type="entry name" value="SMALL RIBOSOMAL SUBUNIT BIOGENESIS GTPASE RSGA 1, MITOCHONDRIAL-RELATED"/>
    <property type="match status" value="1"/>
</dbReference>
<sequence>MSKDDKKTHHATVIASYGNQCKIETADKQLLTAKSLKSIGKPLCGDKISYKNEQNNEMVITEILPRSSILSRRNNLNPKPKQIASNIDQMIIVVSVNDSIKYGLIDRYLIAATFSNFTPVIVLNKVDLLDKDKVEQLKINMQNYSDINISLFYISAKSNEGVDALLTTMADKTNIVVGQSGVGKSSIVNAILPEQPALTKEISDSTNKGKHTTTTAYLYTIPNNGKLIDSPGIREFGLWNIEKNELAQGFREIQQYSEQCKFRNCLHHAEPSCAVVAAVNEGTISKQRYESYLSIFESIDNS</sequence>
<evidence type="ECO:0000259" key="4">
    <source>
        <dbReference type="PROSITE" id="PS51721"/>
    </source>
</evidence>
<proteinExistence type="inferred from homology"/>
<dbReference type="PANTHER" id="PTHR32120">
    <property type="entry name" value="SMALL RIBOSOMAL SUBUNIT BIOGENESIS GTPASE RSGA"/>
    <property type="match status" value="1"/>
</dbReference>
<gene>
    <name evidence="5" type="ORF">MNBD_GAMMA23-2055</name>
</gene>
<name>A0A3B0ZIW8_9ZZZZ</name>
<evidence type="ECO:0000256" key="2">
    <source>
        <dbReference type="ARBA" id="ARBA00023134"/>
    </source>
</evidence>
<reference evidence="5" key="1">
    <citation type="submission" date="2018-06" db="EMBL/GenBank/DDBJ databases">
        <authorList>
            <person name="Zhirakovskaya E."/>
        </authorList>
    </citation>
    <scope>NUCLEOTIDE SEQUENCE</scope>
</reference>
<evidence type="ECO:0000313" key="5">
    <source>
        <dbReference type="EMBL" id="VAW93418.1"/>
    </source>
</evidence>
<dbReference type="Gene3D" id="1.10.40.50">
    <property type="entry name" value="Probable gtpase engc, domain 3"/>
    <property type="match status" value="1"/>
</dbReference>
<dbReference type="CDD" id="cd01854">
    <property type="entry name" value="YjeQ_EngC"/>
    <property type="match status" value="1"/>
</dbReference>
<dbReference type="PROSITE" id="PS51721">
    <property type="entry name" value="G_CP"/>
    <property type="match status" value="1"/>
</dbReference>
<dbReference type="InterPro" id="IPR012340">
    <property type="entry name" value="NA-bd_OB-fold"/>
</dbReference>
<evidence type="ECO:0000259" key="3">
    <source>
        <dbReference type="PROSITE" id="PS50936"/>
    </source>
</evidence>
<dbReference type="AlphaFoldDB" id="A0A3B0ZIW8"/>
<accession>A0A3B0ZIW8</accession>
<dbReference type="InterPro" id="IPR027417">
    <property type="entry name" value="P-loop_NTPase"/>
</dbReference>
<evidence type="ECO:0000256" key="1">
    <source>
        <dbReference type="ARBA" id="ARBA00022741"/>
    </source>
</evidence>
<dbReference type="NCBIfam" id="TIGR00157">
    <property type="entry name" value="ribosome small subunit-dependent GTPase A"/>
    <property type="match status" value="1"/>
</dbReference>
<keyword evidence="1" id="KW-0547">Nucleotide-binding</keyword>
<organism evidence="5">
    <name type="scientific">hydrothermal vent metagenome</name>
    <dbReference type="NCBI Taxonomy" id="652676"/>
    <lineage>
        <taxon>unclassified sequences</taxon>
        <taxon>metagenomes</taxon>
        <taxon>ecological metagenomes</taxon>
    </lineage>
</organism>
<dbReference type="PROSITE" id="PS50936">
    <property type="entry name" value="ENGC_GTPASE"/>
    <property type="match status" value="1"/>
</dbReference>
<dbReference type="GO" id="GO:0005525">
    <property type="term" value="F:GTP binding"/>
    <property type="evidence" value="ECO:0007669"/>
    <property type="project" value="UniProtKB-KW"/>
</dbReference>
<dbReference type="InterPro" id="IPR010914">
    <property type="entry name" value="RsgA_GTPase_dom"/>
</dbReference>
<dbReference type="HAMAP" id="MF_01820">
    <property type="entry name" value="GTPase_RsgA"/>
    <property type="match status" value="1"/>
</dbReference>
<feature type="domain" description="CP-type G" evidence="4">
    <location>
        <begin position="73"/>
        <end position="236"/>
    </location>
</feature>
<dbReference type="InterPro" id="IPR004881">
    <property type="entry name" value="Ribosome_biogen_GTPase_RsgA"/>
</dbReference>
<dbReference type="Pfam" id="PF03193">
    <property type="entry name" value="RsgA_GTPase"/>
    <property type="match status" value="1"/>
</dbReference>
<keyword evidence="2" id="KW-0342">GTP-binding</keyword>
<dbReference type="EMBL" id="UOFT01000033">
    <property type="protein sequence ID" value="VAW93418.1"/>
    <property type="molecule type" value="Genomic_DNA"/>
</dbReference>
<dbReference type="InterPro" id="IPR030378">
    <property type="entry name" value="G_CP_dom"/>
</dbReference>
<feature type="domain" description="EngC GTPase" evidence="3">
    <location>
        <begin position="85"/>
        <end position="234"/>
    </location>
</feature>
<dbReference type="SUPFAM" id="SSF52540">
    <property type="entry name" value="P-loop containing nucleoside triphosphate hydrolases"/>
    <property type="match status" value="1"/>
</dbReference>
<dbReference type="Gene3D" id="3.40.50.300">
    <property type="entry name" value="P-loop containing nucleotide triphosphate hydrolases"/>
    <property type="match status" value="1"/>
</dbReference>
<dbReference type="GO" id="GO:0003924">
    <property type="term" value="F:GTPase activity"/>
    <property type="evidence" value="ECO:0007669"/>
    <property type="project" value="InterPro"/>
</dbReference>